<dbReference type="EMBL" id="CVRI01000047">
    <property type="protein sequence ID" value="CRK97473.1"/>
    <property type="molecule type" value="Genomic_DNA"/>
</dbReference>
<feature type="compositionally biased region" description="Polar residues" evidence="1">
    <location>
        <begin position="64"/>
        <end position="75"/>
    </location>
</feature>
<protein>
    <submittedName>
        <fullName evidence="3">CLUMA_CG010862, isoform A</fullName>
    </submittedName>
</protein>
<dbReference type="AlphaFoldDB" id="A0A1J1IG95"/>
<feature type="signal peptide" evidence="2">
    <location>
        <begin position="1"/>
        <end position="21"/>
    </location>
</feature>
<feature type="chain" id="PRO_5009619138" evidence="2">
    <location>
        <begin position="22"/>
        <end position="82"/>
    </location>
</feature>
<reference evidence="3 4" key="1">
    <citation type="submission" date="2015-04" db="EMBL/GenBank/DDBJ databases">
        <authorList>
            <person name="Syromyatnikov M.Y."/>
            <person name="Popov V.N."/>
        </authorList>
    </citation>
    <scope>NUCLEOTIDE SEQUENCE [LARGE SCALE GENOMIC DNA]</scope>
</reference>
<keyword evidence="2" id="KW-0732">Signal</keyword>
<proteinExistence type="predicted"/>
<feature type="region of interest" description="Disordered" evidence="1">
    <location>
        <begin position="59"/>
        <end position="82"/>
    </location>
</feature>
<evidence type="ECO:0000313" key="4">
    <source>
        <dbReference type="Proteomes" id="UP000183832"/>
    </source>
</evidence>
<evidence type="ECO:0000313" key="3">
    <source>
        <dbReference type="EMBL" id="CRK97473.1"/>
    </source>
</evidence>
<evidence type="ECO:0000256" key="2">
    <source>
        <dbReference type="SAM" id="SignalP"/>
    </source>
</evidence>
<evidence type="ECO:0000256" key="1">
    <source>
        <dbReference type="SAM" id="MobiDB-lite"/>
    </source>
</evidence>
<organism evidence="3 4">
    <name type="scientific">Clunio marinus</name>
    <dbReference type="NCBI Taxonomy" id="568069"/>
    <lineage>
        <taxon>Eukaryota</taxon>
        <taxon>Metazoa</taxon>
        <taxon>Ecdysozoa</taxon>
        <taxon>Arthropoda</taxon>
        <taxon>Hexapoda</taxon>
        <taxon>Insecta</taxon>
        <taxon>Pterygota</taxon>
        <taxon>Neoptera</taxon>
        <taxon>Endopterygota</taxon>
        <taxon>Diptera</taxon>
        <taxon>Nematocera</taxon>
        <taxon>Chironomoidea</taxon>
        <taxon>Chironomidae</taxon>
        <taxon>Clunio</taxon>
    </lineage>
</organism>
<name>A0A1J1IG95_9DIPT</name>
<sequence>MPLTQLTMLVLISVLLDRSSNEKFMRLMSIFYFNLRCISKCTEAIFAMPHLNVIEKEKKHTETTRALNKANQKENNTIEKKE</sequence>
<dbReference type="Proteomes" id="UP000183832">
    <property type="component" value="Unassembled WGS sequence"/>
</dbReference>
<gene>
    <name evidence="3" type="ORF">CLUMA_CG010862</name>
</gene>
<keyword evidence="4" id="KW-1185">Reference proteome</keyword>
<accession>A0A1J1IG95</accession>